<gene>
    <name evidence="10" type="primary">fhcD</name>
    <name evidence="7" type="synonym">ftr</name>
    <name evidence="10" type="ORF">HA336_05875</name>
</gene>
<evidence type="ECO:0000256" key="3">
    <source>
        <dbReference type="ARBA" id="ARBA00022563"/>
    </source>
</evidence>
<dbReference type="InterPro" id="IPR023447">
    <property type="entry name" value="ForMFR_H4MPT_ForTrfase_fd-like"/>
</dbReference>
<dbReference type="Pfam" id="PF01913">
    <property type="entry name" value="FTR"/>
    <property type="match status" value="1"/>
</dbReference>
<dbReference type="RefSeq" id="WP_011018488.1">
    <property type="nucleotide sequence ID" value="NZ_DUJS01000004.1"/>
</dbReference>
<dbReference type="Pfam" id="PF02741">
    <property type="entry name" value="FTR_C"/>
    <property type="match status" value="1"/>
</dbReference>
<dbReference type="OMA" id="VIMCPAE"/>
<dbReference type="Proteomes" id="UP000619545">
    <property type="component" value="Unassembled WGS sequence"/>
</dbReference>
<proteinExistence type="inferred from homology"/>
<name>A0A832WPM5_9EURY</name>
<comment type="caution">
    <text evidence="10">The sequence shown here is derived from an EMBL/GenBank/DDBJ whole genome shotgun (WGS) entry which is preliminary data.</text>
</comment>
<sequence length="296" mass="31662">MEINGVEIEDTFAEAFEAKMARVLITAASHKWAMIAVKEATGFGTSVIMCPAEAGIDCGYVPPEETPDGRPGVTIMIGHNDEDELKEQLLDRIGQCVMTAPTASAFDAMPEAEKEDEDRVGYKLSFFGDGYQEEDELDGRKVWKIPVVEGEFIVEDSFGITTGVAGGNFYIMAESQPAGLQAAEAAVDAIKGVEGAYAPFPGGIVASASKVGSKQYDFLPASTNDAYCPTVEDNELPEGVKCVYEIVINGLNEEAVKEAMRVGIEAACQQPGVVKISAGNFGGKLGQYEIHLHDLF</sequence>
<evidence type="ECO:0000256" key="4">
    <source>
        <dbReference type="ARBA" id="ARBA00022679"/>
    </source>
</evidence>
<keyword evidence="7" id="KW-0484">Methanogenesis</keyword>
<organism evidence="10 11">
    <name type="scientific">Methanopyrus kandleri</name>
    <dbReference type="NCBI Taxonomy" id="2320"/>
    <lineage>
        <taxon>Archaea</taxon>
        <taxon>Methanobacteriati</taxon>
        <taxon>Methanobacteriota</taxon>
        <taxon>Methanomada group</taxon>
        <taxon>Methanopyri</taxon>
        <taxon>Methanopyrales</taxon>
        <taxon>Methanopyraceae</taxon>
        <taxon>Methanopyrus</taxon>
    </lineage>
</organism>
<feature type="domain" description="Formylmethanofuran: tetrahydromethanopterin formyltransferase Ftr C-terminal" evidence="9">
    <location>
        <begin position="150"/>
        <end position="295"/>
    </location>
</feature>
<dbReference type="NCBIfam" id="TIGR03119">
    <property type="entry name" value="one_C_fhcD"/>
    <property type="match status" value="1"/>
</dbReference>
<feature type="domain" description="Formylmethanofuran: tetrahydromethanopterin formyltransferase Ftr N-terminal" evidence="8">
    <location>
        <begin position="1"/>
        <end position="147"/>
    </location>
</feature>
<dbReference type="FunFam" id="3.30.70.520:FF:000001">
    <property type="entry name" value="Formylmethanofuran--tetrahydromethanopterin formyltransferase"/>
    <property type="match status" value="1"/>
</dbReference>
<dbReference type="GO" id="GO:0019386">
    <property type="term" value="P:methanogenesis, from carbon dioxide"/>
    <property type="evidence" value="ECO:0007669"/>
    <property type="project" value="UniProtKB-UniRule"/>
</dbReference>
<dbReference type="PIRSF" id="PIRSF006414">
    <property type="entry name" value="Ftr_formyl_trnsf"/>
    <property type="match status" value="1"/>
</dbReference>
<accession>A0A832WPM5</accession>
<comment type="similarity">
    <text evidence="1 7">Belongs to the FTR family.</text>
</comment>
<keyword evidence="3 7" id="KW-0554">One-carbon metabolism</keyword>
<dbReference type="AlphaFoldDB" id="A0A832WPM5"/>
<dbReference type="EC" id="2.3.1.101" evidence="7"/>
<comment type="subcellular location">
    <subcellularLocation>
        <location evidence="7">Cytoplasm</location>
    </subcellularLocation>
</comment>
<dbReference type="InterPro" id="IPR022667">
    <property type="entry name" value="ForMFR_H4MPT_ForTrfase_N"/>
</dbReference>
<dbReference type="InterPro" id="IPR014053">
    <property type="entry name" value="ForMFR_H4MPT_ForTrfase"/>
</dbReference>
<evidence type="ECO:0000313" key="10">
    <source>
        <dbReference type="EMBL" id="HII70744.1"/>
    </source>
</evidence>
<evidence type="ECO:0000256" key="6">
    <source>
        <dbReference type="ARBA" id="ARBA00052850"/>
    </source>
</evidence>
<dbReference type="UniPathway" id="UPA00640">
    <property type="reaction ID" value="UER00693"/>
</dbReference>
<evidence type="ECO:0000256" key="2">
    <source>
        <dbReference type="ARBA" id="ARBA00022490"/>
    </source>
</evidence>
<dbReference type="GO" id="GO:0006730">
    <property type="term" value="P:one-carbon metabolic process"/>
    <property type="evidence" value="ECO:0007669"/>
    <property type="project" value="UniProtKB-UniRule"/>
</dbReference>
<dbReference type="GO" id="GO:0030270">
    <property type="term" value="F:formylmethanofuran-tetrahydromethanopterin N-formyltransferase activity"/>
    <property type="evidence" value="ECO:0007669"/>
    <property type="project" value="UniProtKB-UniRule"/>
</dbReference>
<dbReference type="HAMAP" id="MF_00579">
    <property type="entry name" value="FTR"/>
    <property type="match status" value="1"/>
</dbReference>
<evidence type="ECO:0000313" key="11">
    <source>
        <dbReference type="Proteomes" id="UP000619545"/>
    </source>
</evidence>
<protein>
    <recommendedName>
        <fullName evidence="7">Formylmethanofuran--tetrahydromethanopterin formyltransferase</fullName>
        <shortName evidence="7">Ftr</shortName>
        <ecNumber evidence="7">2.3.1.101</ecNumber>
    </recommendedName>
    <alternativeName>
        <fullName evidence="7">H4MPT formyltransferase</fullName>
    </alternativeName>
</protein>
<dbReference type="EMBL" id="DUJS01000004">
    <property type="protein sequence ID" value="HII70744.1"/>
    <property type="molecule type" value="Genomic_DNA"/>
</dbReference>
<dbReference type="GO" id="GO:0005737">
    <property type="term" value="C:cytoplasm"/>
    <property type="evidence" value="ECO:0007669"/>
    <property type="project" value="UniProtKB-SubCell"/>
</dbReference>
<comment type="function">
    <text evidence="7">Catalyzes the reversible transfer of a formyl group from formylmethanofuran (formyl-MFR) to tetrahydromethanopterin (H(4)MPT) to produce 5-formyl tetrahydromethanopterin (5-formyl-H(4)MPT) and methanofuran (MFR).</text>
</comment>
<comment type="subunit">
    <text evidence="7">Homotetramer.</text>
</comment>
<evidence type="ECO:0000256" key="7">
    <source>
        <dbReference type="HAMAP-Rule" id="MF_00579"/>
    </source>
</evidence>
<evidence type="ECO:0000259" key="9">
    <source>
        <dbReference type="Pfam" id="PF02741"/>
    </source>
</evidence>
<dbReference type="InterPro" id="IPR002770">
    <property type="entry name" value="ForMFR_H4MPT_ForTrfase_C"/>
</dbReference>
<evidence type="ECO:0000259" key="8">
    <source>
        <dbReference type="Pfam" id="PF01913"/>
    </source>
</evidence>
<comment type="catalytic activity">
    <reaction evidence="6 7">
        <text>N-formylmethanofuran + 5,6,7,8-tetrahydromethanopterin + H(+) = N(5)-formyl-5,6,7,8-tetrahydromethanopterin + methanofuran</text>
        <dbReference type="Rhea" id="RHEA:18061"/>
        <dbReference type="ChEBI" id="CHEBI:15378"/>
        <dbReference type="ChEBI" id="CHEBI:57727"/>
        <dbReference type="ChEBI" id="CHEBI:58018"/>
        <dbReference type="ChEBI" id="CHEBI:58103"/>
        <dbReference type="ChEBI" id="CHEBI:58151"/>
        <dbReference type="EC" id="2.3.1.101"/>
    </reaction>
</comment>
<evidence type="ECO:0000256" key="5">
    <source>
        <dbReference type="ARBA" id="ARBA00023315"/>
    </source>
</evidence>
<dbReference type="NCBIfam" id="NF002554">
    <property type="entry name" value="PRK02114.1"/>
    <property type="match status" value="1"/>
</dbReference>
<keyword evidence="4 7" id="KW-0808">Transferase</keyword>
<dbReference type="Gene3D" id="3.30.70.520">
    <property type="match status" value="2"/>
</dbReference>
<evidence type="ECO:0000256" key="1">
    <source>
        <dbReference type="ARBA" id="ARBA00006770"/>
    </source>
</evidence>
<dbReference type="SMR" id="A0A832WPM5"/>
<dbReference type="GeneID" id="1477419"/>
<dbReference type="SUPFAM" id="SSF55112">
    <property type="entry name" value="Formylmethanofuran:tetrahydromethanopterin formyltransferase"/>
    <property type="match status" value="2"/>
</dbReference>
<keyword evidence="5 7" id="KW-0012">Acyltransferase</keyword>
<comment type="pathway">
    <text evidence="7">One-carbon metabolism; methanogenesis from CO(2); 5,10-methenyl-5,6,7,8-tetrahydromethanopterin from CO(2): step 2/3.</text>
</comment>
<reference evidence="10" key="1">
    <citation type="journal article" date="2020" name="bioRxiv">
        <title>A rank-normalized archaeal taxonomy based on genome phylogeny resolves widespread incomplete and uneven classifications.</title>
        <authorList>
            <person name="Rinke C."/>
            <person name="Chuvochina M."/>
            <person name="Mussig A.J."/>
            <person name="Chaumeil P.-A."/>
            <person name="Waite D.W."/>
            <person name="Whitman W.B."/>
            <person name="Parks D.H."/>
            <person name="Hugenholtz P."/>
        </authorList>
    </citation>
    <scope>NUCLEOTIDE SEQUENCE</scope>
    <source>
        <strain evidence="10">UBA8853</strain>
    </source>
</reference>
<keyword evidence="2 7" id="KW-0963">Cytoplasm</keyword>